<evidence type="ECO:0000256" key="1">
    <source>
        <dbReference type="ARBA" id="ARBA00004173"/>
    </source>
</evidence>
<dbReference type="PROSITE" id="PS50826">
    <property type="entry name" value="RUN"/>
    <property type="match status" value="1"/>
</dbReference>
<evidence type="ECO:0000259" key="7">
    <source>
        <dbReference type="PROSITE" id="PS50826"/>
    </source>
</evidence>
<comment type="caution">
    <text evidence="10">The sequence shown here is derived from an EMBL/GenBank/DDBJ whole genome shotgun (WGS) entry which is preliminary data.</text>
</comment>
<evidence type="ECO:0000259" key="9">
    <source>
        <dbReference type="PROSITE" id="PS51886"/>
    </source>
</evidence>
<dbReference type="Gene3D" id="1.20.58.900">
    <property type="match status" value="1"/>
</dbReference>
<dbReference type="PROSITE" id="PS51886">
    <property type="entry name" value="TLDC"/>
    <property type="match status" value="1"/>
</dbReference>
<evidence type="ECO:0000259" key="6">
    <source>
        <dbReference type="PROSITE" id="PS50238"/>
    </source>
</evidence>
<dbReference type="InterPro" id="IPR004012">
    <property type="entry name" value="Run_dom"/>
</dbReference>
<name>A0ABP0K9Q3_9DINO</name>
<feature type="region of interest" description="Disordered" evidence="5">
    <location>
        <begin position="236"/>
        <end position="260"/>
    </location>
</feature>
<feature type="compositionally biased region" description="Basic and acidic residues" evidence="5">
    <location>
        <begin position="1123"/>
        <end position="1134"/>
    </location>
</feature>
<reference evidence="10 11" key="1">
    <citation type="submission" date="2024-02" db="EMBL/GenBank/DDBJ databases">
        <authorList>
            <person name="Chen Y."/>
            <person name="Shah S."/>
            <person name="Dougan E. K."/>
            <person name="Thang M."/>
            <person name="Chan C."/>
        </authorList>
    </citation>
    <scope>NUCLEOTIDE SEQUENCE [LARGE SCALE GENOMIC DNA]</scope>
</reference>
<dbReference type="Gene3D" id="1.10.555.10">
    <property type="entry name" value="Rho GTPase activation protein"/>
    <property type="match status" value="1"/>
</dbReference>
<dbReference type="PROSITE" id="PS50238">
    <property type="entry name" value="RHOGAP"/>
    <property type="match status" value="1"/>
</dbReference>
<dbReference type="PANTHER" id="PTHR23354">
    <property type="entry name" value="NUCLEOLAR PROTEIN 7/ESTROGEN RECEPTOR COACTIVATOR-RELATED"/>
    <property type="match status" value="1"/>
</dbReference>
<gene>
    <name evidence="10" type="ORF">SCF082_LOCUS16237</name>
</gene>
<dbReference type="InterPro" id="IPR008936">
    <property type="entry name" value="Rho_GTPase_activation_prot"/>
</dbReference>
<feature type="domain" description="Rho-GAP" evidence="6">
    <location>
        <begin position="369"/>
        <end position="632"/>
    </location>
</feature>
<feature type="compositionally biased region" description="Low complexity" evidence="5">
    <location>
        <begin position="572"/>
        <end position="582"/>
    </location>
</feature>
<keyword evidence="3" id="KW-0496">Mitochondrion</keyword>
<dbReference type="InterPro" id="IPR006816">
    <property type="entry name" value="ELMO_dom"/>
</dbReference>
<comment type="subcellular location">
    <subcellularLocation>
        <location evidence="1">Mitochondrion</location>
    </subcellularLocation>
</comment>
<feature type="domain" description="RUN" evidence="7">
    <location>
        <begin position="60"/>
        <end position="219"/>
    </location>
</feature>
<feature type="region of interest" description="Disordered" evidence="5">
    <location>
        <begin position="19"/>
        <end position="55"/>
    </location>
</feature>
<dbReference type="PANTHER" id="PTHR23354:SF62">
    <property type="entry name" value="MUSTARD, ISOFORM V"/>
    <property type="match status" value="1"/>
</dbReference>
<dbReference type="Pfam" id="PF00620">
    <property type="entry name" value="RhoGAP"/>
    <property type="match status" value="1"/>
</dbReference>
<dbReference type="Pfam" id="PF07534">
    <property type="entry name" value="TLD"/>
    <property type="match status" value="1"/>
</dbReference>
<dbReference type="SUPFAM" id="SSF48350">
    <property type="entry name" value="GTPase activation domain, GAP"/>
    <property type="match status" value="1"/>
</dbReference>
<sequence>MKGAIQAVVEFAAVAGSSRGVRDGNVSPVSLPPGETEEDRDAEGSVEQPNGAGVSSCELDERDAVIQDLLLWLERCMQHGLREETKVRQKKADGKYVLVHETEVSIWSYARFFGGLSNKPDLPGDLVENLNAKLAASVLDVRDLLFVRTAKGKSRAWLRHLVSEKILNATVARLVQAKKLVEAYYEDFALLRDEEASAILVSMVSGLNGLEIKLHLDVEWFDTKPPPLRRPVMLVSPSGPDNAMAAPQQATPTASGAQDEQELAALQEKLSRVSHQQGGSWKDSFRQALGRASEVIAGTAPGTSSLRPRGSSGGVIGSGLDLAARSLRRRAAQRRRQRELERRLFAERTPVFGSPLERLSLNPLTCALADMEPRVSVPDVLLRAVAVLWTMVENGALRSDQLGGLFAVRGTENDGVHHHVIFLRQQLERLGSSGLAIYARVGVDVDVDNAFASIAATTRMGMADNFESTPAKVFAALIRFFFRQLPEPLIPFDLYDPLLLCADIDDEDAKLRNVACLLDTLPSSHKSCLDLLLLFLAKICGGEDDSADRIAVAAALGPSLLRPKLVITAATSTPATTTTATPEGGGSSEDGSSLVSAPAPARLGNMGPEALGQFGNASDMVALLIEHHERVLCNVRQEIFEVRQNLSEKLDLIRGLREGLRGRISDDASQTLLKTIWDNLAPVGVAPDTLTPFAMQSPGWKLRGATVDDIAADFRGGGPTALRDLAYFTSKHGTKAHQMVAQARFPFFQAACQVSRLTADVLELSSEEMLGSPAVGAGAAPHHKLAGRPWWGLLDDANATQRVFCMAFLLLDLNYAESKATAMDFNRVAQETKFQMSDLLSLGPQSVNQLWHSWIQLRAERMFWKSTSVESPAPADPEQARLTVDTGKPVPGAAAATALHQAAAHQPPAPPSKPATPSPRNAYDAVKLGQLLPILRDESQVLIPAHVGPLEAALPDAFQGYDWALVYSSQRDKADIADLYAKAGEFAATLLVIKDSKGAVFGGFTAEPWALDESRQSYFGSRDSFVFTLEPSFQVFLYAGGNEYFQLANEDSLAMGGGGELGFLLDEDMQSGTSGPCDTFQNPCLASDSDFDAQCVELWTFRAKSCVNGRRQKDFGPPAKALKRSDRETDLVPDDRQQRRFLAGQVLEQETGAGQRSHGDIRGHVKPDSKGAFLGLGGVVRAETEALFDDGWCAQHERQCRDAPAGDEPRNQELLTLA</sequence>
<dbReference type="Proteomes" id="UP001642464">
    <property type="component" value="Unassembled WGS sequence"/>
</dbReference>
<evidence type="ECO:0000256" key="2">
    <source>
        <dbReference type="ARBA" id="ARBA00009540"/>
    </source>
</evidence>
<dbReference type="InterPro" id="IPR006571">
    <property type="entry name" value="TLDc_dom"/>
</dbReference>
<evidence type="ECO:0000256" key="5">
    <source>
        <dbReference type="SAM" id="MobiDB-lite"/>
    </source>
</evidence>
<dbReference type="InterPro" id="IPR000198">
    <property type="entry name" value="RhoGAP_dom"/>
</dbReference>
<dbReference type="SMART" id="SM00593">
    <property type="entry name" value="RUN"/>
    <property type="match status" value="1"/>
</dbReference>
<dbReference type="CDD" id="cd17671">
    <property type="entry name" value="RUN"/>
    <property type="match status" value="1"/>
</dbReference>
<evidence type="ECO:0000256" key="3">
    <source>
        <dbReference type="ARBA" id="ARBA00023128"/>
    </source>
</evidence>
<accession>A0ABP0K9Q3</accession>
<dbReference type="InterPro" id="IPR037213">
    <property type="entry name" value="Run_dom_sf"/>
</dbReference>
<comment type="similarity">
    <text evidence="2">Belongs to the OXR1 family.</text>
</comment>
<dbReference type="EMBL" id="CAXAMM010010506">
    <property type="protein sequence ID" value="CAK9023503.1"/>
    <property type="molecule type" value="Genomic_DNA"/>
</dbReference>
<dbReference type="Pfam" id="PF02759">
    <property type="entry name" value="RUN"/>
    <property type="match status" value="1"/>
</dbReference>
<proteinExistence type="inferred from homology"/>
<dbReference type="SMART" id="SM00324">
    <property type="entry name" value="RhoGAP"/>
    <property type="match status" value="1"/>
</dbReference>
<evidence type="ECO:0000256" key="4">
    <source>
        <dbReference type="ARBA" id="ARBA00040604"/>
    </source>
</evidence>
<feature type="region of interest" description="Disordered" evidence="5">
    <location>
        <begin position="1115"/>
        <end position="1134"/>
    </location>
</feature>
<feature type="non-terminal residue" evidence="10">
    <location>
        <position position="1218"/>
    </location>
</feature>
<dbReference type="Pfam" id="PF04727">
    <property type="entry name" value="ELMO_CED12"/>
    <property type="match status" value="1"/>
</dbReference>
<organism evidence="10 11">
    <name type="scientific">Durusdinium trenchii</name>
    <dbReference type="NCBI Taxonomy" id="1381693"/>
    <lineage>
        <taxon>Eukaryota</taxon>
        <taxon>Sar</taxon>
        <taxon>Alveolata</taxon>
        <taxon>Dinophyceae</taxon>
        <taxon>Suessiales</taxon>
        <taxon>Symbiodiniaceae</taxon>
        <taxon>Durusdinium</taxon>
    </lineage>
</organism>
<feature type="domain" description="ELMO" evidence="8">
    <location>
        <begin position="668"/>
        <end position="840"/>
    </location>
</feature>
<feature type="region of interest" description="Disordered" evidence="5">
    <location>
        <begin position="572"/>
        <end position="599"/>
    </location>
</feature>
<dbReference type="CDD" id="cd00159">
    <property type="entry name" value="RhoGAP"/>
    <property type="match status" value="1"/>
</dbReference>
<keyword evidence="11" id="KW-1185">Reference proteome</keyword>
<feature type="domain" description="TLDc" evidence="9">
    <location>
        <begin position="940"/>
        <end position="1102"/>
    </location>
</feature>
<evidence type="ECO:0000313" key="10">
    <source>
        <dbReference type="EMBL" id="CAK9023503.1"/>
    </source>
</evidence>
<dbReference type="SMART" id="SM00584">
    <property type="entry name" value="TLDc"/>
    <property type="match status" value="1"/>
</dbReference>
<evidence type="ECO:0000313" key="11">
    <source>
        <dbReference type="Proteomes" id="UP001642464"/>
    </source>
</evidence>
<evidence type="ECO:0000259" key="8">
    <source>
        <dbReference type="PROSITE" id="PS51335"/>
    </source>
</evidence>
<dbReference type="PROSITE" id="PS51335">
    <property type="entry name" value="ELMO"/>
    <property type="match status" value="1"/>
</dbReference>
<dbReference type="SUPFAM" id="SSF140741">
    <property type="entry name" value="RUN domain-like"/>
    <property type="match status" value="1"/>
</dbReference>
<protein>
    <recommendedName>
        <fullName evidence="4">Oxidation resistance protein 1</fullName>
    </recommendedName>
</protein>
<feature type="compositionally biased region" description="Low complexity" evidence="5">
    <location>
        <begin position="245"/>
        <end position="254"/>
    </location>
</feature>
<feature type="compositionally biased region" description="Pro residues" evidence="5">
    <location>
        <begin position="907"/>
        <end position="917"/>
    </location>
</feature>
<feature type="region of interest" description="Disordered" evidence="5">
    <location>
        <begin position="900"/>
        <end position="920"/>
    </location>
</feature>